<dbReference type="Proteomes" id="UP001500016">
    <property type="component" value="Unassembled WGS sequence"/>
</dbReference>
<protein>
    <submittedName>
        <fullName evidence="3">Universal stress protein</fullName>
    </submittedName>
</protein>
<keyword evidence="4" id="KW-1185">Reference proteome</keyword>
<evidence type="ECO:0000313" key="3">
    <source>
        <dbReference type="EMBL" id="GAA2067196.1"/>
    </source>
</evidence>
<feature type="domain" description="UspA" evidence="2">
    <location>
        <begin position="138"/>
        <end position="276"/>
    </location>
</feature>
<dbReference type="EMBL" id="BAAAPE010000002">
    <property type="protein sequence ID" value="GAA2067196.1"/>
    <property type="molecule type" value="Genomic_DNA"/>
</dbReference>
<dbReference type="InterPro" id="IPR006016">
    <property type="entry name" value="UspA"/>
</dbReference>
<gene>
    <name evidence="3" type="ORF">GCM10009801_14330</name>
</gene>
<dbReference type="PANTHER" id="PTHR46553">
    <property type="entry name" value="ADENINE NUCLEOTIDE ALPHA HYDROLASES-LIKE SUPERFAMILY PROTEIN"/>
    <property type="match status" value="1"/>
</dbReference>
<accession>A0ABP5HA50</accession>
<dbReference type="PANTHER" id="PTHR46553:SF3">
    <property type="entry name" value="ADENINE NUCLEOTIDE ALPHA HYDROLASES-LIKE SUPERFAMILY PROTEIN"/>
    <property type="match status" value="1"/>
</dbReference>
<proteinExistence type="inferred from homology"/>
<evidence type="ECO:0000256" key="1">
    <source>
        <dbReference type="ARBA" id="ARBA00008791"/>
    </source>
</evidence>
<name>A0ABP5HA50_9ACTN</name>
<evidence type="ECO:0000259" key="2">
    <source>
        <dbReference type="Pfam" id="PF00582"/>
    </source>
</evidence>
<feature type="domain" description="UspA" evidence="2">
    <location>
        <begin position="9"/>
        <end position="128"/>
    </location>
</feature>
<organism evidence="3 4">
    <name type="scientific">Streptomyces albiaxialis</name>
    <dbReference type="NCBI Taxonomy" id="329523"/>
    <lineage>
        <taxon>Bacteria</taxon>
        <taxon>Bacillati</taxon>
        <taxon>Actinomycetota</taxon>
        <taxon>Actinomycetes</taxon>
        <taxon>Kitasatosporales</taxon>
        <taxon>Streptomycetaceae</taxon>
        <taxon>Streptomyces</taxon>
    </lineage>
</organism>
<dbReference type="Pfam" id="PF00582">
    <property type="entry name" value="Usp"/>
    <property type="match status" value="2"/>
</dbReference>
<reference evidence="4" key="1">
    <citation type="journal article" date="2019" name="Int. J. Syst. Evol. Microbiol.">
        <title>The Global Catalogue of Microorganisms (GCM) 10K type strain sequencing project: providing services to taxonomists for standard genome sequencing and annotation.</title>
        <authorList>
            <consortium name="The Broad Institute Genomics Platform"/>
            <consortium name="The Broad Institute Genome Sequencing Center for Infectious Disease"/>
            <person name="Wu L."/>
            <person name="Ma J."/>
        </authorList>
    </citation>
    <scope>NUCLEOTIDE SEQUENCE [LARGE SCALE GENOMIC DNA]</scope>
    <source>
        <strain evidence="4">JCM 15478</strain>
    </source>
</reference>
<dbReference type="InterPro" id="IPR014729">
    <property type="entry name" value="Rossmann-like_a/b/a_fold"/>
</dbReference>
<dbReference type="RefSeq" id="WP_344525186.1">
    <property type="nucleotide sequence ID" value="NZ_BAAAPE010000002.1"/>
</dbReference>
<dbReference type="Gene3D" id="3.40.50.620">
    <property type="entry name" value="HUPs"/>
    <property type="match status" value="2"/>
</dbReference>
<dbReference type="InterPro" id="IPR006015">
    <property type="entry name" value="Universal_stress_UspA"/>
</dbReference>
<evidence type="ECO:0000313" key="4">
    <source>
        <dbReference type="Proteomes" id="UP001500016"/>
    </source>
</evidence>
<sequence length="279" mass="29781">MEGPNRLPLVVGVDGAEPSLQALDWAAHEALRRGTTLRVVHAAETADREEAESVLASAAERARQGRVALGLDTVTVAAEPVAALLDEARNACAVVTGSRGRGEIRGLLLGSVSLELASRADCPVVVVRGDAPHRQGTFRRVTLGVGEDRDAGAVRFAFREAEERACELRALRAWRCPTHELGDVPLVAAHPALAHRDQAWSVLDTALRAWAGKHPAVTVRQDVVEGTARKVLLDAAEDSDLVIVGAHRRQGHFGRQLGMVAHTLLHHAACPVAVVPEHI</sequence>
<comment type="caution">
    <text evidence="3">The sequence shown here is derived from an EMBL/GenBank/DDBJ whole genome shotgun (WGS) entry which is preliminary data.</text>
</comment>
<dbReference type="CDD" id="cd23659">
    <property type="entry name" value="USP_At3g01520-like"/>
    <property type="match status" value="1"/>
</dbReference>
<dbReference type="PRINTS" id="PR01438">
    <property type="entry name" value="UNVRSLSTRESS"/>
</dbReference>
<dbReference type="SUPFAM" id="SSF52402">
    <property type="entry name" value="Adenine nucleotide alpha hydrolases-like"/>
    <property type="match status" value="2"/>
</dbReference>
<comment type="similarity">
    <text evidence="1">Belongs to the universal stress protein A family.</text>
</comment>